<evidence type="ECO:0000256" key="1">
    <source>
        <dbReference type="ARBA" id="ARBA00004245"/>
    </source>
</evidence>
<keyword evidence="3" id="KW-0963">Cytoplasm</keyword>
<dbReference type="GO" id="GO:0005856">
    <property type="term" value="C:cytoskeleton"/>
    <property type="evidence" value="ECO:0007669"/>
    <property type="project" value="UniProtKB-SubCell"/>
</dbReference>
<evidence type="ECO:0000256" key="4">
    <source>
        <dbReference type="ARBA" id="ARBA00023212"/>
    </source>
</evidence>
<evidence type="ECO:0000313" key="9">
    <source>
        <dbReference type="Proteomes" id="UP000245383"/>
    </source>
</evidence>
<evidence type="ECO:0000256" key="2">
    <source>
        <dbReference type="ARBA" id="ARBA00005885"/>
    </source>
</evidence>
<feature type="domain" description="TPX2 C-terminal" evidence="7">
    <location>
        <begin position="589"/>
        <end position="661"/>
    </location>
</feature>
<keyword evidence="9" id="KW-1185">Reference proteome</keyword>
<feature type="compositionally biased region" description="Polar residues" evidence="6">
    <location>
        <begin position="383"/>
        <end position="408"/>
    </location>
</feature>
<protein>
    <recommendedName>
        <fullName evidence="7">TPX2 C-terminal domain-containing protein</fullName>
    </recommendedName>
</protein>
<dbReference type="OrthoDB" id="1684416at2759"/>
<dbReference type="InterPro" id="IPR027329">
    <property type="entry name" value="TPX2_C"/>
</dbReference>
<reference evidence="8 9" key="1">
    <citation type="journal article" date="2018" name="MBio">
        <title>Comparative Genomics Reveals the Core Gene Toolbox for the Fungus-Insect Symbiosis.</title>
        <authorList>
            <person name="Wang Y."/>
            <person name="Stata M."/>
            <person name="Wang W."/>
            <person name="Stajich J.E."/>
            <person name="White M.M."/>
            <person name="Moncalvo J.M."/>
        </authorList>
    </citation>
    <scope>NUCLEOTIDE SEQUENCE [LARGE SCALE GENOMIC DNA]</scope>
    <source>
        <strain evidence="8 9">SWE-8-4</strain>
    </source>
</reference>
<accession>A0A2T9YSJ6</accession>
<evidence type="ECO:0000259" key="7">
    <source>
        <dbReference type="Pfam" id="PF06886"/>
    </source>
</evidence>
<evidence type="ECO:0000256" key="5">
    <source>
        <dbReference type="SAM" id="Coils"/>
    </source>
</evidence>
<gene>
    <name evidence="8" type="ORF">BB561_001930</name>
</gene>
<feature type="coiled-coil region" evidence="5">
    <location>
        <begin position="603"/>
        <end position="642"/>
    </location>
</feature>
<keyword evidence="5" id="KW-0175">Coiled coil</keyword>
<feature type="coiled-coil region" evidence="5">
    <location>
        <begin position="475"/>
        <end position="502"/>
    </location>
</feature>
<evidence type="ECO:0000256" key="6">
    <source>
        <dbReference type="SAM" id="MobiDB-lite"/>
    </source>
</evidence>
<proteinExistence type="inferred from homology"/>
<dbReference type="Proteomes" id="UP000245383">
    <property type="component" value="Unassembled WGS sequence"/>
</dbReference>
<feature type="compositionally biased region" description="Polar residues" evidence="6">
    <location>
        <begin position="421"/>
        <end position="441"/>
    </location>
</feature>
<comment type="similarity">
    <text evidence="2">Belongs to the TPX2 family.</text>
</comment>
<comment type="subcellular location">
    <subcellularLocation>
        <location evidence="1">Cytoplasm</location>
        <location evidence="1">Cytoskeleton</location>
    </subcellularLocation>
</comment>
<sequence>MNTPETSKRESDSFWDFEVPKNFDFQNTPGPKVDEWFDKRKDTPWKRDSKIRDSFSYLSDVSQDGIDFEFSDYEEEHPSTKSNTNEEKGLTCSIPLIQKQANGRKTVNFNVSEDASSKKQHKKRLSLTPHSKKKTLDFFYNPTSNKPRRMSATGSTKPSAWIIKTTPVKTDSIEDSTINSKINFSQVTESDADALLYERNVGSGATFLTSVDSNSKTSNKNTITTLKKPNTQIPSIQKSALKSAFKVNGSKSTIKKKVGFGNNLSESDVSIELDDSDKFNNNTTESSSSLFNSFISKLELLKTKDKESEITSSTNLGKRKLQLDGEHENVLDTYNHKSINTLNAKNVKQTSKQTGQKKLKLTRPLNFEFMTDKRLSRLKKIQKTGNNTNIQNSGKEQTESGSEYNIINRSKAGTKERKGKTLSSTRTDNAKDSSNSKTNFARQVAHIGSKWVIKNKKQLTTTVPKPFKFHTDMFAERKLARLREAIEKIEKFEKEQRNFKAQPLPYFNKTKAVEPVIERKSPTKPLNFKLQTDFRSESYRLELEKKLEKFEQNRKERANFKANTIPITHDYPFIPDRSQKSPTNVENIVLHTELRHETREAWEEGLFERMENKKKILEKLELEAIEIEKREIRELRARLVHNPLPIPSYEPLQIYASDKPPTIPISPKWAPRSKQELTG</sequence>
<dbReference type="AlphaFoldDB" id="A0A2T9YSJ6"/>
<evidence type="ECO:0000313" key="8">
    <source>
        <dbReference type="EMBL" id="PVU95281.1"/>
    </source>
</evidence>
<organism evidence="8 9">
    <name type="scientific">Smittium simulii</name>
    <dbReference type="NCBI Taxonomy" id="133385"/>
    <lineage>
        <taxon>Eukaryota</taxon>
        <taxon>Fungi</taxon>
        <taxon>Fungi incertae sedis</taxon>
        <taxon>Zoopagomycota</taxon>
        <taxon>Kickxellomycotina</taxon>
        <taxon>Harpellomycetes</taxon>
        <taxon>Harpellales</taxon>
        <taxon>Legeriomycetaceae</taxon>
        <taxon>Smittium</taxon>
    </lineage>
</organism>
<evidence type="ECO:0000256" key="3">
    <source>
        <dbReference type="ARBA" id="ARBA00022490"/>
    </source>
</evidence>
<dbReference type="STRING" id="133385.A0A2T9YSJ6"/>
<feature type="region of interest" description="Disordered" evidence="6">
    <location>
        <begin position="381"/>
        <end position="441"/>
    </location>
</feature>
<keyword evidence="4" id="KW-0206">Cytoskeleton</keyword>
<name>A0A2T9YSJ6_9FUNG</name>
<comment type="caution">
    <text evidence="8">The sequence shown here is derived from an EMBL/GenBank/DDBJ whole genome shotgun (WGS) entry which is preliminary data.</text>
</comment>
<dbReference type="EMBL" id="MBFR01000060">
    <property type="protein sequence ID" value="PVU95281.1"/>
    <property type="molecule type" value="Genomic_DNA"/>
</dbReference>
<dbReference type="Pfam" id="PF06886">
    <property type="entry name" value="TPX2"/>
    <property type="match status" value="1"/>
</dbReference>